<dbReference type="InterPro" id="IPR026333">
    <property type="entry name" value="ATP_dep_DNA_lig_pp_1105_fam"/>
</dbReference>
<dbReference type="InterPro" id="IPR012340">
    <property type="entry name" value="NA-bd_OB-fold"/>
</dbReference>
<dbReference type="Gene3D" id="2.40.50.140">
    <property type="entry name" value="Nucleic acid-binding proteins"/>
    <property type="match status" value="1"/>
</dbReference>
<evidence type="ECO:0000256" key="1">
    <source>
        <dbReference type="ARBA" id="ARBA00012727"/>
    </source>
</evidence>
<evidence type="ECO:0000256" key="4">
    <source>
        <dbReference type="ARBA" id="ARBA00022705"/>
    </source>
</evidence>
<evidence type="ECO:0000256" key="10">
    <source>
        <dbReference type="ARBA" id="ARBA00023172"/>
    </source>
</evidence>
<dbReference type="GO" id="GO:0051301">
    <property type="term" value="P:cell division"/>
    <property type="evidence" value="ECO:0007669"/>
    <property type="project" value="UniProtKB-KW"/>
</dbReference>
<dbReference type="Proteomes" id="UP001409585">
    <property type="component" value="Unassembled WGS sequence"/>
</dbReference>
<feature type="domain" description="ATP-dependent DNA ligase family profile" evidence="14">
    <location>
        <begin position="319"/>
        <end position="450"/>
    </location>
</feature>
<keyword evidence="4" id="KW-0235">DNA replication</keyword>
<sequence>MKRFVELFWDIDASTSTNHKVDALASYYKNASAADAAWTTAFLTGNRFKRFITSRDLQLWARELKQMPEWLFAESYSRVGDTAETVALLVAGDQNRLPDTPLHDFVENTVLPLRSHGKEQQGEEIKALWQKMDTKLCFVFNKILTGAFRVGVAKATVYKALAAVSSVPPAVLAHRLTGKWQPSAEFFAQVLNPEAKASDSAKAYPFCLAYPLQAEFPEGYKTEELEQYLESKLATPKNWLAEWKWDGIRGQLLKHKSGVYLWSRGEDVISEQFPELIAAGEKLPSGTVLDGEILCWQDGKPKSFASLQKRLGRKKPSAKTVDKYPAVFMAYDLLEADGNDIRQQPLLSRRAQLQQLIESLGSLPTFFISPTINFDSWQQLEALRNSARNFGVEGLMVKHKQSEYLVGRKKGQWWKYKLDPYTVDAVLLYAQPGSGRRANLYTDYTFAVWQGDDLVPVAKAYSGLTDSEINKVDAWVRKNTVERFGPVRSVKPELVFELAFENIAPSSRHKSKLALRFPRIKRWRQDKTADQADNITMLHHLLDEKANSHTSVFNDSANAAMIPQNTNQPCKSRA</sequence>
<keyword evidence="9" id="KW-0460">Magnesium</keyword>
<comment type="caution">
    <text evidence="15">The sequence shown here is derived from an EMBL/GenBank/DDBJ whole genome shotgun (WGS) entry which is preliminary data.</text>
</comment>
<dbReference type="GO" id="GO:0003910">
    <property type="term" value="F:DNA ligase (ATP) activity"/>
    <property type="evidence" value="ECO:0007669"/>
    <property type="project" value="UniProtKB-EC"/>
</dbReference>
<evidence type="ECO:0000256" key="13">
    <source>
        <dbReference type="ARBA" id="ARBA00034003"/>
    </source>
</evidence>
<keyword evidence="12" id="KW-0131">Cell cycle</keyword>
<dbReference type="PROSITE" id="PS00697">
    <property type="entry name" value="DNA_LIGASE_A1"/>
    <property type="match status" value="1"/>
</dbReference>
<dbReference type="InterPro" id="IPR012308">
    <property type="entry name" value="DNA_ligase_ATP-dep_N"/>
</dbReference>
<protein>
    <recommendedName>
        <fullName evidence="1">DNA ligase (ATP)</fullName>
        <ecNumber evidence="1">6.5.1.1</ecNumber>
    </recommendedName>
</protein>
<dbReference type="CDD" id="cd07972">
    <property type="entry name" value="OBF_DNA_ligase_Arch_LigB"/>
    <property type="match status" value="1"/>
</dbReference>
<dbReference type="InterPro" id="IPR012309">
    <property type="entry name" value="DNA_ligase_ATP-dep_C"/>
</dbReference>
<comment type="catalytic activity">
    <reaction evidence="13">
        <text>ATP + (deoxyribonucleotide)n-3'-hydroxyl + 5'-phospho-(deoxyribonucleotide)m = (deoxyribonucleotide)n+m + AMP + diphosphate.</text>
        <dbReference type="EC" id="6.5.1.1"/>
    </reaction>
</comment>
<evidence type="ECO:0000256" key="7">
    <source>
        <dbReference type="ARBA" id="ARBA00022763"/>
    </source>
</evidence>
<dbReference type="EMBL" id="BAABLX010000007">
    <property type="protein sequence ID" value="GAA4935513.1"/>
    <property type="molecule type" value="Genomic_DNA"/>
</dbReference>
<keyword evidence="8" id="KW-0067">ATP-binding</keyword>
<evidence type="ECO:0000256" key="2">
    <source>
        <dbReference type="ARBA" id="ARBA00022598"/>
    </source>
</evidence>
<dbReference type="InterPro" id="IPR036599">
    <property type="entry name" value="DNA_ligase_N_sf"/>
</dbReference>
<dbReference type="GO" id="GO:0003677">
    <property type="term" value="F:DNA binding"/>
    <property type="evidence" value="ECO:0007669"/>
    <property type="project" value="InterPro"/>
</dbReference>
<keyword evidence="7" id="KW-0227">DNA damage</keyword>
<name>A0AAV3TZE1_9ALTE</name>
<dbReference type="EC" id="6.5.1.1" evidence="1"/>
<dbReference type="GO" id="GO:0046872">
    <property type="term" value="F:metal ion binding"/>
    <property type="evidence" value="ECO:0007669"/>
    <property type="project" value="UniProtKB-KW"/>
</dbReference>
<evidence type="ECO:0000313" key="15">
    <source>
        <dbReference type="EMBL" id="GAA4935513.1"/>
    </source>
</evidence>
<proteinExistence type="predicted"/>
<dbReference type="GO" id="GO:0005524">
    <property type="term" value="F:ATP binding"/>
    <property type="evidence" value="ECO:0007669"/>
    <property type="project" value="UniProtKB-KW"/>
</dbReference>
<dbReference type="PANTHER" id="PTHR45674:SF13">
    <property type="entry name" value="DNA LIGASE-RELATED"/>
    <property type="match status" value="1"/>
</dbReference>
<evidence type="ECO:0000256" key="9">
    <source>
        <dbReference type="ARBA" id="ARBA00022842"/>
    </source>
</evidence>
<dbReference type="GO" id="GO:0006281">
    <property type="term" value="P:DNA repair"/>
    <property type="evidence" value="ECO:0007669"/>
    <property type="project" value="UniProtKB-KW"/>
</dbReference>
<dbReference type="NCBIfam" id="TIGR04120">
    <property type="entry name" value="DNA_lig_bact"/>
    <property type="match status" value="1"/>
</dbReference>
<accession>A0AAV3TZE1</accession>
<evidence type="ECO:0000256" key="11">
    <source>
        <dbReference type="ARBA" id="ARBA00023204"/>
    </source>
</evidence>
<evidence type="ECO:0000259" key="14">
    <source>
        <dbReference type="PROSITE" id="PS50160"/>
    </source>
</evidence>
<dbReference type="PROSITE" id="PS50160">
    <property type="entry name" value="DNA_LIGASE_A3"/>
    <property type="match status" value="1"/>
</dbReference>
<evidence type="ECO:0000256" key="12">
    <source>
        <dbReference type="ARBA" id="ARBA00023306"/>
    </source>
</evidence>
<reference evidence="16" key="1">
    <citation type="journal article" date="2019" name="Int. J. Syst. Evol. Microbiol.">
        <title>The Global Catalogue of Microorganisms (GCM) 10K type strain sequencing project: providing services to taxonomists for standard genome sequencing and annotation.</title>
        <authorList>
            <consortium name="The Broad Institute Genomics Platform"/>
            <consortium name="The Broad Institute Genome Sequencing Center for Infectious Disease"/>
            <person name="Wu L."/>
            <person name="Ma J."/>
        </authorList>
    </citation>
    <scope>NUCLEOTIDE SEQUENCE [LARGE SCALE GENOMIC DNA]</scope>
    <source>
        <strain evidence="16">JCM 19134</strain>
    </source>
</reference>
<dbReference type="AlphaFoldDB" id="A0AAV3TZE1"/>
<dbReference type="Pfam" id="PF04675">
    <property type="entry name" value="DNA_ligase_A_N"/>
    <property type="match status" value="1"/>
</dbReference>
<dbReference type="Gene3D" id="3.30.470.30">
    <property type="entry name" value="DNA ligase/mRNA capping enzyme"/>
    <property type="match status" value="1"/>
</dbReference>
<evidence type="ECO:0000256" key="3">
    <source>
        <dbReference type="ARBA" id="ARBA00022618"/>
    </source>
</evidence>
<dbReference type="RefSeq" id="WP_345418383.1">
    <property type="nucleotide sequence ID" value="NZ_AP031496.1"/>
</dbReference>
<dbReference type="Pfam" id="PF01068">
    <property type="entry name" value="DNA_ligase_A_M"/>
    <property type="match status" value="1"/>
</dbReference>
<dbReference type="InterPro" id="IPR012310">
    <property type="entry name" value="DNA_ligase_ATP-dep_cent"/>
</dbReference>
<dbReference type="SUPFAM" id="SSF50249">
    <property type="entry name" value="Nucleic acid-binding proteins"/>
    <property type="match status" value="1"/>
</dbReference>
<keyword evidence="6" id="KW-0547">Nucleotide-binding</keyword>
<keyword evidence="2 15" id="KW-0436">Ligase</keyword>
<dbReference type="NCBIfam" id="NF006701">
    <property type="entry name" value="PRK09247.1"/>
    <property type="match status" value="1"/>
</dbReference>
<dbReference type="GO" id="GO:0006260">
    <property type="term" value="P:DNA replication"/>
    <property type="evidence" value="ECO:0007669"/>
    <property type="project" value="UniProtKB-KW"/>
</dbReference>
<evidence type="ECO:0000256" key="5">
    <source>
        <dbReference type="ARBA" id="ARBA00022723"/>
    </source>
</evidence>
<gene>
    <name evidence="15" type="ORF">GCM10025791_11300</name>
</gene>
<dbReference type="Pfam" id="PF04679">
    <property type="entry name" value="DNA_ligase_A_C"/>
    <property type="match status" value="1"/>
</dbReference>
<organism evidence="15 16">
    <name type="scientific">Halioxenophilus aromaticivorans</name>
    <dbReference type="NCBI Taxonomy" id="1306992"/>
    <lineage>
        <taxon>Bacteria</taxon>
        <taxon>Pseudomonadati</taxon>
        <taxon>Pseudomonadota</taxon>
        <taxon>Gammaproteobacteria</taxon>
        <taxon>Alteromonadales</taxon>
        <taxon>Alteromonadaceae</taxon>
        <taxon>Halioxenophilus</taxon>
    </lineage>
</organism>
<dbReference type="InterPro" id="IPR050191">
    <property type="entry name" value="ATP-dep_DNA_ligase"/>
</dbReference>
<dbReference type="Gene3D" id="1.10.3260.10">
    <property type="entry name" value="DNA ligase, ATP-dependent, N-terminal domain"/>
    <property type="match status" value="1"/>
</dbReference>
<keyword evidence="10" id="KW-0233">DNA recombination</keyword>
<evidence type="ECO:0000256" key="8">
    <source>
        <dbReference type="ARBA" id="ARBA00022840"/>
    </source>
</evidence>
<dbReference type="PANTHER" id="PTHR45674">
    <property type="entry name" value="DNA LIGASE 1/3 FAMILY MEMBER"/>
    <property type="match status" value="1"/>
</dbReference>
<dbReference type="InterPro" id="IPR016059">
    <property type="entry name" value="DNA_ligase_ATP-dep_CS"/>
</dbReference>
<keyword evidence="16" id="KW-1185">Reference proteome</keyword>
<dbReference type="GO" id="GO:0006310">
    <property type="term" value="P:DNA recombination"/>
    <property type="evidence" value="ECO:0007669"/>
    <property type="project" value="UniProtKB-KW"/>
</dbReference>
<keyword evidence="3" id="KW-0132">Cell division</keyword>
<evidence type="ECO:0000313" key="16">
    <source>
        <dbReference type="Proteomes" id="UP001409585"/>
    </source>
</evidence>
<dbReference type="SUPFAM" id="SSF56091">
    <property type="entry name" value="DNA ligase/mRNA capping enzyme, catalytic domain"/>
    <property type="match status" value="1"/>
</dbReference>
<evidence type="ECO:0000256" key="6">
    <source>
        <dbReference type="ARBA" id="ARBA00022741"/>
    </source>
</evidence>
<keyword evidence="5" id="KW-0479">Metal-binding</keyword>
<dbReference type="CDD" id="cd07897">
    <property type="entry name" value="Adenylation_DNA_ligase_Bac1"/>
    <property type="match status" value="1"/>
</dbReference>
<keyword evidence="11" id="KW-0234">DNA repair</keyword>